<comment type="caution">
    <text evidence="1">The sequence shown here is derived from an EMBL/GenBank/DDBJ whole genome shotgun (WGS) entry which is preliminary data.</text>
</comment>
<reference evidence="1" key="1">
    <citation type="submission" date="2021-02" db="EMBL/GenBank/DDBJ databases">
        <authorList>
            <person name="Nowell W R."/>
        </authorList>
    </citation>
    <scope>NUCLEOTIDE SEQUENCE</scope>
</reference>
<dbReference type="AlphaFoldDB" id="A0A820NG96"/>
<feature type="non-terminal residue" evidence="1">
    <location>
        <position position="1"/>
    </location>
</feature>
<sequence>LSNNNKMSSMIQTELINNNQIKTTNEPHDHQLPTVIPVHHDYLMDMSNIGYPIHNQFPSLPLKRQSLITSSYSIEQLQQLYCAHSSSTNDLSSYDYHSWHIFFNKNSK</sequence>
<gene>
    <name evidence="1" type="ORF">JBS370_LOCUS43148</name>
</gene>
<accession>A0A820NG96</accession>
<protein>
    <submittedName>
        <fullName evidence="1">Uncharacterized protein</fullName>
    </submittedName>
</protein>
<evidence type="ECO:0000313" key="1">
    <source>
        <dbReference type="EMBL" id="CAF4390975.1"/>
    </source>
</evidence>
<dbReference type="EMBL" id="CAJOBD010063749">
    <property type="protein sequence ID" value="CAF4390975.1"/>
    <property type="molecule type" value="Genomic_DNA"/>
</dbReference>
<evidence type="ECO:0000313" key="2">
    <source>
        <dbReference type="Proteomes" id="UP000663836"/>
    </source>
</evidence>
<name>A0A820NG96_9BILA</name>
<proteinExistence type="predicted"/>
<organism evidence="1 2">
    <name type="scientific">Rotaria sordida</name>
    <dbReference type="NCBI Taxonomy" id="392033"/>
    <lineage>
        <taxon>Eukaryota</taxon>
        <taxon>Metazoa</taxon>
        <taxon>Spiralia</taxon>
        <taxon>Gnathifera</taxon>
        <taxon>Rotifera</taxon>
        <taxon>Eurotatoria</taxon>
        <taxon>Bdelloidea</taxon>
        <taxon>Philodinida</taxon>
        <taxon>Philodinidae</taxon>
        <taxon>Rotaria</taxon>
    </lineage>
</organism>
<dbReference type="Proteomes" id="UP000663836">
    <property type="component" value="Unassembled WGS sequence"/>
</dbReference>